<keyword evidence="1" id="KW-0805">Transcription regulation</keyword>
<dbReference type="Pfam" id="PF09339">
    <property type="entry name" value="HTH_IclR"/>
    <property type="match status" value="1"/>
</dbReference>
<evidence type="ECO:0000256" key="1">
    <source>
        <dbReference type="ARBA" id="ARBA00023015"/>
    </source>
</evidence>
<keyword evidence="9" id="KW-1185">Reference proteome</keyword>
<dbReference type="SMART" id="SM00346">
    <property type="entry name" value="HTH_ICLR"/>
    <property type="match status" value="1"/>
</dbReference>
<dbReference type="Proteomes" id="UP000267430">
    <property type="component" value="Unassembled WGS sequence"/>
</dbReference>
<dbReference type="Pfam" id="PF01614">
    <property type="entry name" value="IclR_C"/>
    <property type="match status" value="1"/>
</dbReference>
<evidence type="ECO:0000259" key="7">
    <source>
        <dbReference type="PROSITE" id="PS51078"/>
    </source>
</evidence>
<dbReference type="PANTHER" id="PTHR30136:SF7">
    <property type="entry name" value="HTH-TYPE TRANSCRIPTIONAL REGULATOR KDGR-RELATED"/>
    <property type="match status" value="1"/>
</dbReference>
<dbReference type="OrthoDB" id="9791752at2"/>
<feature type="domain" description="HTH iclR-type" evidence="6">
    <location>
        <begin position="4"/>
        <end position="66"/>
    </location>
</feature>
<dbReference type="InterPro" id="IPR014757">
    <property type="entry name" value="Tscrpt_reg_IclR_C"/>
</dbReference>
<dbReference type="PROSITE" id="PS51077">
    <property type="entry name" value="HTH_ICLR"/>
    <property type="match status" value="1"/>
</dbReference>
<dbReference type="InterPro" id="IPR036388">
    <property type="entry name" value="WH-like_DNA-bd_sf"/>
</dbReference>
<dbReference type="EMBL" id="RYZZ01000030">
    <property type="protein sequence ID" value="RUQ27102.1"/>
    <property type="molecule type" value="Genomic_DNA"/>
</dbReference>
<evidence type="ECO:0000256" key="3">
    <source>
        <dbReference type="ARBA" id="ARBA00023163"/>
    </source>
</evidence>
<dbReference type="GO" id="GO:0003700">
    <property type="term" value="F:DNA-binding transcription factor activity"/>
    <property type="evidence" value="ECO:0007669"/>
    <property type="project" value="TreeGrafter"/>
</dbReference>
<sequence length="260" mass="29273">MPIIQSVERALKILDLFDERSRELTITVISKRMDLHKSTVHSLLKTLQSNRYIIQNEENGKYMLGLKLFERGNVVVSNLDLRTVARKHLEMLSDTTNLTVHLVILDGQYGVYIDKVEGSGVTVVYSRIGRRVPIHTSAVGKSLVANKSNDEIKKLITGYQFTKLTEKSINSQEQFMAEVEKVRLMGYSLDNEENEPGIVCVAVPVKDYSGKVIAAASMSTPVAKATSEKLEEYVNLLKQCTFNISEELGFNYQKAKLLKK</sequence>
<evidence type="ECO:0000256" key="5">
    <source>
        <dbReference type="ARBA" id="ARBA00070406"/>
    </source>
</evidence>
<dbReference type="InterPro" id="IPR050707">
    <property type="entry name" value="HTH_MetabolicPath_Reg"/>
</dbReference>
<dbReference type="FunFam" id="1.10.10.10:FF:000056">
    <property type="entry name" value="IclR family transcriptional regulator"/>
    <property type="match status" value="1"/>
</dbReference>
<evidence type="ECO:0000313" key="9">
    <source>
        <dbReference type="Proteomes" id="UP000267430"/>
    </source>
</evidence>
<keyword evidence="2" id="KW-0238">DNA-binding</keyword>
<dbReference type="PANTHER" id="PTHR30136">
    <property type="entry name" value="HELIX-TURN-HELIX TRANSCRIPTIONAL REGULATOR, ICLR FAMILY"/>
    <property type="match status" value="1"/>
</dbReference>
<reference evidence="8 9" key="1">
    <citation type="submission" date="2018-12" db="EMBL/GenBank/DDBJ databases">
        <title>Bacillus chawlae sp. nov., Bacillus glennii sp. nov., and Bacillus saganii sp. nov. Isolated from the Vehicle Assembly Building at Kennedy Space Center where the Viking Spacecraft were Assembled.</title>
        <authorList>
            <person name="Seuylemezian A."/>
            <person name="Vaishampayan P."/>
        </authorList>
    </citation>
    <scope>NUCLEOTIDE SEQUENCE [LARGE SCALE GENOMIC DNA]</scope>
    <source>
        <strain evidence="8 9">L5</strain>
    </source>
</reference>
<evidence type="ECO:0000259" key="6">
    <source>
        <dbReference type="PROSITE" id="PS51077"/>
    </source>
</evidence>
<evidence type="ECO:0000256" key="4">
    <source>
        <dbReference type="ARBA" id="ARBA00058938"/>
    </source>
</evidence>
<dbReference type="SUPFAM" id="SSF55781">
    <property type="entry name" value="GAF domain-like"/>
    <property type="match status" value="1"/>
</dbReference>
<comment type="caution">
    <text evidence="8">The sequence shown here is derived from an EMBL/GenBank/DDBJ whole genome shotgun (WGS) entry which is preliminary data.</text>
</comment>
<dbReference type="Gene3D" id="3.30.450.40">
    <property type="match status" value="1"/>
</dbReference>
<organism evidence="8 9">
    <name type="scientific">Peribacillus cavernae</name>
    <dbReference type="NCBI Taxonomy" id="1674310"/>
    <lineage>
        <taxon>Bacteria</taxon>
        <taxon>Bacillati</taxon>
        <taxon>Bacillota</taxon>
        <taxon>Bacilli</taxon>
        <taxon>Bacillales</taxon>
        <taxon>Bacillaceae</taxon>
        <taxon>Peribacillus</taxon>
    </lineage>
</organism>
<keyword evidence="3" id="KW-0804">Transcription</keyword>
<dbReference type="PROSITE" id="PS51078">
    <property type="entry name" value="ICLR_ED"/>
    <property type="match status" value="1"/>
</dbReference>
<dbReference type="InterPro" id="IPR036390">
    <property type="entry name" value="WH_DNA-bd_sf"/>
</dbReference>
<dbReference type="SUPFAM" id="SSF46785">
    <property type="entry name" value="Winged helix' DNA-binding domain"/>
    <property type="match status" value="1"/>
</dbReference>
<feature type="domain" description="IclR-ED" evidence="7">
    <location>
        <begin position="67"/>
        <end position="250"/>
    </location>
</feature>
<dbReference type="InterPro" id="IPR005471">
    <property type="entry name" value="Tscrpt_reg_IclR_N"/>
</dbReference>
<gene>
    <name evidence="8" type="ORF">ELQ35_17275</name>
</gene>
<accession>A0A3S0TY95</accession>
<dbReference type="InterPro" id="IPR029016">
    <property type="entry name" value="GAF-like_dom_sf"/>
</dbReference>
<name>A0A3S0TY95_9BACI</name>
<evidence type="ECO:0000313" key="8">
    <source>
        <dbReference type="EMBL" id="RUQ27102.1"/>
    </source>
</evidence>
<evidence type="ECO:0000256" key="2">
    <source>
        <dbReference type="ARBA" id="ARBA00023125"/>
    </source>
</evidence>
<dbReference type="AlphaFoldDB" id="A0A3S0TY95"/>
<dbReference type="GO" id="GO:0003677">
    <property type="term" value="F:DNA binding"/>
    <property type="evidence" value="ECO:0007669"/>
    <property type="project" value="UniProtKB-KW"/>
</dbReference>
<dbReference type="Gene3D" id="1.10.10.10">
    <property type="entry name" value="Winged helix-like DNA-binding domain superfamily/Winged helix DNA-binding domain"/>
    <property type="match status" value="1"/>
</dbReference>
<protein>
    <recommendedName>
        <fullName evidence="5">Glycerol operon regulatory protein</fullName>
    </recommendedName>
</protein>
<dbReference type="RefSeq" id="WP_126866385.1">
    <property type="nucleotide sequence ID" value="NZ_JAUSTX010000009.1"/>
</dbReference>
<comment type="function">
    <text evidence="4">May be an activator protein for the gylABX operon.</text>
</comment>
<dbReference type="GO" id="GO:0045892">
    <property type="term" value="P:negative regulation of DNA-templated transcription"/>
    <property type="evidence" value="ECO:0007669"/>
    <property type="project" value="TreeGrafter"/>
</dbReference>
<proteinExistence type="predicted"/>